<feature type="binding site" evidence="11">
    <location>
        <position position="221"/>
    </location>
    <ligand>
        <name>L-glutamine</name>
        <dbReference type="ChEBI" id="CHEBI:58359"/>
    </ligand>
</feature>
<dbReference type="PANTHER" id="PTHR43418">
    <property type="entry name" value="MULTIFUNCTIONAL TRYPTOPHAN BIOSYNTHESIS PROTEIN-RELATED"/>
    <property type="match status" value="1"/>
</dbReference>
<feature type="active site" evidence="11">
    <location>
        <position position="333"/>
    </location>
</feature>
<feature type="binding site" evidence="11">
    <location>
        <position position="219"/>
    </location>
    <ligand>
        <name>L-glutamine</name>
        <dbReference type="ChEBI" id="CHEBI:58359"/>
    </ligand>
</feature>
<feature type="region of interest" description="CPSase" evidence="11">
    <location>
        <begin position="1"/>
        <end position="170"/>
    </location>
</feature>
<proteinExistence type="inferred from homology"/>
<feature type="binding site" evidence="11">
    <location>
        <position position="247"/>
    </location>
    <ligand>
        <name>L-glutamine</name>
        <dbReference type="ChEBI" id="CHEBI:58359"/>
    </ligand>
</feature>
<dbReference type="InterPro" id="IPR017926">
    <property type="entry name" value="GATASE"/>
</dbReference>
<evidence type="ECO:0000259" key="12">
    <source>
        <dbReference type="SMART" id="SM01097"/>
    </source>
</evidence>
<evidence type="ECO:0000256" key="6">
    <source>
        <dbReference type="ARBA" id="ARBA00022840"/>
    </source>
</evidence>
<dbReference type="GO" id="GO:0006526">
    <property type="term" value="P:L-arginine biosynthetic process"/>
    <property type="evidence" value="ECO:0007669"/>
    <property type="project" value="UniProtKB-UniRule"/>
</dbReference>
<dbReference type="SUPFAM" id="SSF52021">
    <property type="entry name" value="Carbamoyl phosphate synthetase, small subunit N-terminal domain"/>
    <property type="match status" value="1"/>
</dbReference>
<evidence type="ECO:0000256" key="7">
    <source>
        <dbReference type="ARBA" id="ARBA00022962"/>
    </source>
</evidence>
<dbReference type="EMBL" id="JALBUF010000009">
    <property type="protein sequence ID" value="MCI0184188.1"/>
    <property type="molecule type" value="Genomic_DNA"/>
</dbReference>
<dbReference type="GO" id="GO:0004088">
    <property type="term" value="F:carbamoyl-phosphate synthase (glutamine-hydrolyzing) activity"/>
    <property type="evidence" value="ECO:0007669"/>
    <property type="project" value="UniProtKB-UniRule"/>
</dbReference>
<dbReference type="HAMAP" id="MF_01209">
    <property type="entry name" value="CPSase_S_chain"/>
    <property type="match status" value="1"/>
</dbReference>
<feature type="active site" description="Nucleophile" evidence="11">
    <location>
        <position position="246"/>
    </location>
</feature>
<dbReference type="EC" id="6.3.5.5" evidence="11"/>
<dbReference type="SMART" id="SM01097">
    <property type="entry name" value="CPSase_sm_chain"/>
    <property type="match status" value="1"/>
</dbReference>
<organism evidence="13 14">
    <name type="scientific">Sulfoacidibacillus ferrooxidans</name>
    <dbReference type="NCBI Taxonomy" id="2005001"/>
    <lineage>
        <taxon>Bacteria</taxon>
        <taxon>Bacillati</taxon>
        <taxon>Bacillota</taxon>
        <taxon>Bacilli</taxon>
        <taxon>Bacillales</taxon>
        <taxon>Alicyclobacillaceae</taxon>
        <taxon>Sulfoacidibacillus</taxon>
    </lineage>
</organism>
<accession>A0A9X1VA42</accession>
<dbReference type="Pfam" id="PF00988">
    <property type="entry name" value="CPSase_sm_chain"/>
    <property type="match status" value="1"/>
</dbReference>
<keyword evidence="6 11" id="KW-0067">ATP-binding</keyword>
<comment type="pathway">
    <text evidence="2 11">Amino-acid biosynthesis; L-arginine biosynthesis; carbamoyl phosphate from bicarbonate: step 1/1.</text>
</comment>
<protein>
    <recommendedName>
        <fullName evidence="11">Carbamoyl phosphate synthase small chain</fullName>
        <ecNumber evidence="11">6.3.5.5</ecNumber>
    </recommendedName>
    <alternativeName>
        <fullName evidence="11">Carbamoyl phosphate synthetase glutamine chain</fullName>
    </alternativeName>
</protein>
<feature type="binding site" evidence="11">
    <location>
        <position position="291"/>
    </location>
    <ligand>
        <name>L-glutamine</name>
        <dbReference type="ChEBI" id="CHEBI:58359"/>
    </ligand>
</feature>
<dbReference type="FunFam" id="3.50.30.20:FF:000001">
    <property type="entry name" value="Carbamoyl-phosphate synthase small chain"/>
    <property type="match status" value="1"/>
</dbReference>
<evidence type="ECO:0000256" key="2">
    <source>
        <dbReference type="ARBA" id="ARBA00005077"/>
    </source>
</evidence>
<dbReference type="Gene3D" id="3.50.30.20">
    <property type="entry name" value="Carbamoyl-phosphate synthase small subunit, N-terminal domain"/>
    <property type="match status" value="1"/>
</dbReference>
<evidence type="ECO:0000256" key="3">
    <source>
        <dbReference type="ARBA" id="ARBA00007800"/>
    </source>
</evidence>
<evidence type="ECO:0000256" key="8">
    <source>
        <dbReference type="ARBA" id="ARBA00022975"/>
    </source>
</evidence>
<dbReference type="PRINTS" id="PR00096">
    <property type="entry name" value="GATASE"/>
</dbReference>
<keyword evidence="11" id="KW-0028">Amino-acid biosynthesis</keyword>
<comment type="catalytic activity">
    <reaction evidence="10 11">
        <text>L-glutamine + H2O = L-glutamate + NH4(+)</text>
        <dbReference type="Rhea" id="RHEA:15889"/>
        <dbReference type="ChEBI" id="CHEBI:15377"/>
        <dbReference type="ChEBI" id="CHEBI:28938"/>
        <dbReference type="ChEBI" id="CHEBI:29985"/>
        <dbReference type="ChEBI" id="CHEBI:58359"/>
    </reaction>
</comment>
<feature type="domain" description="Carbamoyl-phosphate synthase small subunit N-terminal" evidence="12">
    <location>
        <begin position="1"/>
        <end position="131"/>
    </location>
</feature>
<keyword evidence="8 11" id="KW-0665">Pyrimidine biosynthesis</keyword>
<comment type="caution">
    <text evidence="13">The sequence shown here is derived from an EMBL/GenBank/DDBJ whole genome shotgun (WGS) entry which is preliminary data.</text>
</comment>
<dbReference type="Proteomes" id="UP001139263">
    <property type="component" value="Unassembled WGS sequence"/>
</dbReference>
<dbReference type="InterPro" id="IPR002474">
    <property type="entry name" value="CarbamoylP_synth_ssu_N"/>
</dbReference>
<name>A0A9X1VA42_9BACL</name>
<dbReference type="Gene3D" id="3.40.50.880">
    <property type="match status" value="1"/>
</dbReference>
<dbReference type="NCBIfam" id="TIGR01368">
    <property type="entry name" value="CPSaseIIsmall"/>
    <property type="match status" value="1"/>
</dbReference>
<feature type="binding site" evidence="11">
    <location>
        <position position="288"/>
    </location>
    <ligand>
        <name>L-glutamine</name>
        <dbReference type="ChEBI" id="CHEBI:58359"/>
    </ligand>
</feature>
<gene>
    <name evidence="11 13" type="primary">carA</name>
    <name evidence="13" type="ORF">MM817_02483</name>
</gene>
<comment type="catalytic activity">
    <reaction evidence="9 11">
        <text>hydrogencarbonate + L-glutamine + 2 ATP + H2O = carbamoyl phosphate + L-glutamate + 2 ADP + phosphate + 2 H(+)</text>
        <dbReference type="Rhea" id="RHEA:18633"/>
        <dbReference type="ChEBI" id="CHEBI:15377"/>
        <dbReference type="ChEBI" id="CHEBI:15378"/>
        <dbReference type="ChEBI" id="CHEBI:17544"/>
        <dbReference type="ChEBI" id="CHEBI:29985"/>
        <dbReference type="ChEBI" id="CHEBI:30616"/>
        <dbReference type="ChEBI" id="CHEBI:43474"/>
        <dbReference type="ChEBI" id="CHEBI:58228"/>
        <dbReference type="ChEBI" id="CHEBI:58359"/>
        <dbReference type="ChEBI" id="CHEBI:456216"/>
        <dbReference type="EC" id="6.3.5.5"/>
    </reaction>
</comment>
<evidence type="ECO:0000256" key="5">
    <source>
        <dbReference type="ARBA" id="ARBA00022741"/>
    </source>
</evidence>
<dbReference type="RefSeq" id="WP_241715612.1">
    <property type="nucleotide sequence ID" value="NZ_JALBUF010000009.1"/>
</dbReference>
<evidence type="ECO:0000313" key="13">
    <source>
        <dbReference type="EMBL" id="MCI0184188.1"/>
    </source>
</evidence>
<dbReference type="GO" id="GO:0044205">
    <property type="term" value="P:'de novo' UMP biosynthetic process"/>
    <property type="evidence" value="ECO:0007669"/>
    <property type="project" value="UniProtKB-UniRule"/>
</dbReference>
<dbReference type="PROSITE" id="PS51273">
    <property type="entry name" value="GATASE_TYPE_1"/>
    <property type="match status" value="1"/>
</dbReference>
<keyword evidence="4 11" id="KW-0436">Ligase</keyword>
<dbReference type="InterPro" id="IPR035686">
    <property type="entry name" value="CPSase_GATase1"/>
</dbReference>
<dbReference type="InterPro" id="IPR050472">
    <property type="entry name" value="Anth_synth/Amidotransfase"/>
</dbReference>
<dbReference type="InterPro" id="IPR029062">
    <property type="entry name" value="Class_I_gatase-like"/>
</dbReference>
<dbReference type="Pfam" id="PF00117">
    <property type="entry name" value="GATase"/>
    <property type="match status" value="1"/>
</dbReference>
<keyword evidence="5 11" id="KW-0547">Nucleotide-binding</keyword>
<comment type="similarity">
    <text evidence="3 11">Belongs to the CarA family.</text>
</comment>
<evidence type="ECO:0000256" key="4">
    <source>
        <dbReference type="ARBA" id="ARBA00022598"/>
    </source>
</evidence>
<evidence type="ECO:0000256" key="1">
    <source>
        <dbReference type="ARBA" id="ARBA00004812"/>
    </source>
</evidence>
<feature type="active site" evidence="11">
    <location>
        <position position="331"/>
    </location>
</feature>
<dbReference type="GO" id="GO:0006541">
    <property type="term" value="P:glutamine metabolic process"/>
    <property type="evidence" value="ECO:0007669"/>
    <property type="project" value="InterPro"/>
</dbReference>
<comment type="subunit">
    <text evidence="11">Composed of two chains; the small (or glutamine) chain promotes the hydrolysis of glutamine to ammonia, which is used by the large (or ammonia) chain to synthesize carbamoyl phosphate. Tetramer of heterodimers (alpha,beta)4.</text>
</comment>
<sequence length="363" mass="40164">MTARLLLEDGTLFEGLHFGASGESFGEVVFNTGMTGYQEVLTDPSYYGQMVTMTYPLIGNYGCTIDDLESTRSHVRGLIVREYEPVPSHFKSESSIHDFLVREGVVAIAGIDTRQLTRILRVHGTMRGVITSLDTPLEELKRKLLDYTLPTDQIAHVTTKAAYRLPGEGLRVVLLDFGVKMGVLRSLRARGCDVVVMPAYSTAQEIMAWGPRGVMMSNGPGDPADLPEIVDTLRELIGRVPIFGICMGHQLLCLARGAQTEKLRFGHRGVNHPVKDLRTGRVYMTSQNHGYVVKESSLQDTGLLLTHINQNDGTVEGVWLKQESAFSVQYHPEARPGPDDSDALFDEFIQLMEQFSRGGVAHV</sequence>
<keyword evidence="14" id="KW-1185">Reference proteome</keyword>
<reference evidence="13" key="1">
    <citation type="submission" date="2022-03" db="EMBL/GenBank/DDBJ databases">
        <title>Draft Genome Sequence of Firmicute Strain S0AB, a Heterotrophic Iron/Sulfur-Oxidizing Extreme Acidophile.</title>
        <authorList>
            <person name="Vergara E."/>
            <person name="Pakostova E."/>
            <person name="Johnson D.B."/>
            <person name="Holmes D.S."/>
        </authorList>
    </citation>
    <scope>NUCLEOTIDE SEQUENCE</scope>
    <source>
        <strain evidence="13">S0AB</strain>
    </source>
</reference>
<dbReference type="PANTHER" id="PTHR43418:SF7">
    <property type="entry name" value="CARBAMOYL-PHOSPHATE SYNTHASE SMALL CHAIN"/>
    <property type="match status" value="1"/>
</dbReference>
<dbReference type="NCBIfam" id="NF009475">
    <property type="entry name" value="PRK12838.1"/>
    <property type="match status" value="1"/>
</dbReference>
<keyword evidence="11" id="KW-0055">Arginine biosynthesis</keyword>
<keyword evidence="7 11" id="KW-0315">Glutamine amidotransferase</keyword>
<dbReference type="AlphaFoldDB" id="A0A9X1VA42"/>
<dbReference type="SUPFAM" id="SSF52317">
    <property type="entry name" value="Class I glutamine amidotransferase-like"/>
    <property type="match status" value="1"/>
</dbReference>
<dbReference type="InterPro" id="IPR006274">
    <property type="entry name" value="CarbamoylP_synth_ssu"/>
</dbReference>
<comment type="pathway">
    <text evidence="1 11">Pyrimidine metabolism; UMP biosynthesis via de novo pathway; (S)-dihydroorotate from bicarbonate: step 1/3.</text>
</comment>
<dbReference type="GO" id="GO:0005524">
    <property type="term" value="F:ATP binding"/>
    <property type="evidence" value="ECO:0007669"/>
    <property type="project" value="UniProtKB-UniRule"/>
</dbReference>
<feature type="binding site" evidence="11">
    <location>
        <position position="45"/>
    </location>
    <ligand>
        <name>L-glutamine</name>
        <dbReference type="ChEBI" id="CHEBI:58359"/>
    </ligand>
</feature>
<feature type="binding site" evidence="11">
    <location>
        <position position="290"/>
    </location>
    <ligand>
        <name>L-glutamine</name>
        <dbReference type="ChEBI" id="CHEBI:58359"/>
    </ligand>
</feature>
<comment type="function">
    <text evidence="11">Small subunit of the glutamine-dependent carbamoyl phosphate synthetase (CPSase). CPSase catalyzes the formation of carbamoyl phosphate from the ammonia moiety of glutamine, carbonate, and phosphate donated by ATP, constituting the first step of 2 biosynthetic pathways, one leading to arginine and/or urea and the other to pyrimidine nucleotides. The small subunit (glutamine amidotransferase) binds and cleaves glutamine to supply the large subunit with the substrate ammonia.</text>
</comment>
<feature type="binding site" evidence="11">
    <location>
        <position position="250"/>
    </location>
    <ligand>
        <name>L-glutamine</name>
        <dbReference type="ChEBI" id="CHEBI:58359"/>
    </ligand>
</feature>
<dbReference type="InterPro" id="IPR036480">
    <property type="entry name" value="CarbP_synth_ssu_N_sf"/>
</dbReference>
<evidence type="ECO:0000256" key="9">
    <source>
        <dbReference type="ARBA" id="ARBA00048816"/>
    </source>
</evidence>
<evidence type="ECO:0000256" key="11">
    <source>
        <dbReference type="HAMAP-Rule" id="MF_01209"/>
    </source>
</evidence>
<dbReference type="CDD" id="cd01744">
    <property type="entry name" value="GATase1_CPSase"/>
    <property type="match status" value="1"/>
</dbReference>
<dbReference type="GO" id="GO:0006207">
    <property type="term" value="P:'de novo' pyrimidine nucleobase biosynthetic process"/>
    <property type="evidence" value="ECO:0007669"/>
    <property type="project" value="InterPro"/>
</dbReference>
<evidence type="ECO:0000256" key="10">
    <source>
        <dbReference type="ARBA" id="ARBA00049285"/>
    </source>
</evidence>
<dbReference type="PRINTS" id="PR00099">
    <property type="entry name" value="CPSGATASE"/>
</dbReference>
<dbReference type="PRINTS" id="PR00097">
    <property type="entry name" value="ANTSNTHASEII"/>
</dbReference>
<evidence type="ECO:0000313" key="14">
    <source>
        <dbReference type="Proteomes" id="UP001139263"/>
    </source>
</evidence>